<gene>
    <name evidence="2" type="ORF">RGC63_07950</name>
</gene>
<comment type="caution">
    <text evidence="2">The sequence shown here is derived from an EMBL/GenBank/DDBJ whole genome shotgun (WGS) entry which is preliminary data.</text>
</comment>
<evidence type="ECO:0000313" key="2">
    <source>
        <dbReference type="EMBL" id="MDZ7551600.1"/>
    </source>
</evidence>
<dbReference type="EMBL" id="JAXMRN010000067">
    <property type="protein sequence ID" value="MDZ7551600.1"/>
    <property type="molecule type" value="Genomic_DNA"/>
</dbReference>
<feature type="compositionally biased region" description="Polar residues" evidence="1">
    <location>
        <begin position="114"/>
        <end position="130"/>
    </location>
</feature>
<name>A0AAW9KUG7_HELPX</name>
<dbReference type="AlphaFoldDB" id="A0AAW9KUG7"/>
<reference evidence="2" key="1">
    <citation type="submission" date="2023-10" db="EMBL/GenBank/DDBJ databases">
        <title>First insite into the whole-genome sequence variations in clarithromycin resistant Helicobacter pylori clinical isolates in Russia.</title>
        <authorList>
            <person name="Starkova D.A."/>
            <person name="Svarval A.V."/>
            <person name="Polev D.E."/>
            <person name="Saitova A.T."/>
            <person name="Gladyshev N.S."/>
            <person name="Egorova S.A."/>
        </authorList>
    </citation>
    <scope>NUCLEOTIDE SEQUENCE</scope>
    <source>
        <strain evidence="2">HP290</strain>
    </source>
</reference>
<evidence type="ECO:0000256" key="1">
    <source>
        <dbReference type="SAM" id="MobiDB-lite"/>
    </source>
</evidence>
<organism evidence="2 3">
    <name type="scientific">Helicobacter pylori</name>
    <name type="common">Campylobacter pylori</name>
    <dbReference type="NCBI Taxonomy" id="210"/>
    <lineage>
        <taxon>Bacteria</taxon>
        <taxon>Pseudomonadati</taxon>
        <taxon>Campylobacterota</taxon>
        <taxon>Epsilonproteobacteria</taxon>
        <taxon>Campylobacterales</taxon>
        <taxon>Helicobacteraceae</taxon>
        <taxon>Helicobacter</taxon>
    </lineage>
</organism>
<feature type="non-terminal residue" evidence="2">
    <location>
        <position position="1"/>
    </location>
</feature>
<feature type="region of interest" description="Disordered" evidence="1">
    <location>
        <begin position="102"/>
        <end position="130"/>
    </location>
</feature>
<proteinExistence type="predicted"/>
<accession>A0AAW9KUG7</accession>
<sequence>TLKNLQGSNFKKFREVFKAEFKGGFMVPADTFDNVKGQFPIGFLVWDTSSILPKENPLNLGGNSKEEKQNSNLILDQDNLKYNPLKEHFCLLDINAPNRKMFPQSRTRTKGTQRHSTTAPFNPPKQKSQSSLAFGMNATNSWYNIPIHSYLAQEVRKVTLLEI</sequence>
<protein>
    <submittedName>
        <fullName evidence="2">Uncharacterized protein</fullName>
    </submittedName>
</protein>
<dbReference type="Proteomes" id="UP001294612">
    <property type="component" value="Unassembled WGS sequence"/>
</dbReference>
<evidence type="ECO:0000313" key="3">
    <source>
        <dbReference type="Proteomes" id="UP001294612"/>
    </source>
</evidence>